<dbReference type="RefSeq" id="XP_066829246.1">
    <property type="nucleotide sequence ID" value="XM_066972293.1"/>
</dbReference>
<keyword evidence="1" id="KW-0472">Membrane</keyword>
<feature type="transmembrane region" description="Helical" evidence="1">
    <location>
        <begin position="18"/>
        <end position="35"/>
    </location>
</feature>
<proteinExistence type="predicted"/>
<protein>
    <submittedName>
        <fullName evidence="2">Uncharacterized protein</fullName>
    </submittedName>
</protein>
<evidence type="ECO:0000313" key="2">
    <source>
        <dbReference type="EMBL" id="CAK9437930.1"/>
    </source>
</evidence>
<reference evidence="2 3" key="1">
    <citation type="submission" date="2024-03" db="EMBL/GenBank/DDBJ databases">
        <authorList>
            <person name="Brejova B."/>
        </authorList>
    </citation>
    <scope>NUCLEOTIDE SEQUENCE [LARGE SCALE GENOMIC DNA]</scope>
    <source>
        <strain evidence="2 3">CBS 14171</strain>
    </source>
</reference>
<gene>
    <name evidence="2" type="ORF">LODBEIA_P23080</name>
</gene>
<keyword evidence="1" id="KW-0812">Transmembrane</keyword>
<keyword evidence="3" id="KW-1185">Reference proteome</keyword>
<organism evidence="2 3">
    <name type="scientific">Lodderomyces beijingensis</name>
    <dbReference type="NCBI Taxonomy" id="1775926"/>
    <lineage>
        <taxon>Eukaryota</taxon>
        <taxon>Fungi</taxon>
        <taxon>Dikarya</taxon>
        <taxon>Ascomycota</taxon>
        <taxon>Saccharomycotina</taxon>
        <taxon>Pichiomycetes</taxon>
        <taxon>Debaryomycetaceae</taxon>
        <taxon>Candida/Lodderomyces clade</taxon>
        <taxon>Lodderomyces</taxon>
    </lineage>
</organism>
<evidence type="ECO:0000256" key="1">
    <source>
        <dbReference type="SAM" id="Phobius"/>
    </source>
</evidence>
<keyword evidence="1" id="KW-1133">Transmembrane helix</keyword>
<dbReference type="GeneID" id="92207504"/>
<accession>A0ABP0ZIW1</accession>
<name>A0ABP0ZIW1_9ASCO</name>
<sequence length="99" mass="11285">MSENGKLSVFLVSNRRSIPTPILGVLIVITVILIVKKYDLVNVVQHLSPYRQFITDNGNRVFNNFEFDPTERFNYEENMKWVAAVVLGLTFIASLLIAL</sequence>
<dbReference type="Proteomes" id="UP001497383">
    <property type="component" value="Chromosome 3"/>
</dbReference>
<dbReference type="EMBL" id="OZ022407">
    <property type="protein sequence ID" value="CAK9437930.1"/>
    <property type="molecule type" value="Genomic_DNA"/>
</dbReference>
<evidence type="ECO:0000313" key="3">
    <source>
        <dbReference type="Proteomes" id="UP001497383"/>
    </source>
</evidence>
<feature type="transmembrane region" description="Helical" evidence="1">
    <location>
        <begin position="81"/>
        <end position="98"/>
    </location>
</feature>